<feature type="compositionally biased region" description="Pro residues" evidence="11">
    <location>
        <begin position="67"/>
        <end position="77"/>
    </location>
</feature>
<dbReference type="InterPro" id="IPR037682">
    <property type="entry name" value="TonB_C"/>
</dbReference>
<evidence type="ECO:0000256" key="3">
    <source>
        <dbReference type="ARBA" id="ARBA00022448"/>
    </source>
</evidence>
<evidence type="ECO:0000256" key="2">
    <source>
        <dbReference type="ARBA" id="ARBA00006555"/>
    </source>
</evidence>
<comment type="similarity">
    <text evidence="2 10">Belongs to the TonB family.</text>
</comment>
<accession>A0A1Y2K8N0</accession>
<feature type="region of interest" description="Disordered" evidence="11">
    <location>
        <begin position="59"/>
        <end position="197"/>
    </location>
</feature>
<keyword evidence="3 10" id="KW-0813">Transport</keyword>
<protein>
    <recommendedName>
        <fullName evidence="10">Protein TonB</fullName>
    </recommendedName>
</protein>
<dbReference type="InterPro" id="IPR006260">
    <property type="entry name" value="TonB/TolA_C"/>
</dbReference>
<evidence type="ECO:0000256" key="4">
    <source>
        <dbReference type="ARBA" id="ARBA00022475"/>
    </source>
</evidence>
<dbReference type="GO" id="GO:0098797">
    <property type="term" value="C:plasma membrane protein complex"/>
    <property type="evidence" value="ECO:0007669"/>
    <property type="project" value="TreeGrafter"/>
</dbReference>
<gene>
    <name evidence="13" type="ORF">MAIT1_03989</name>
</gene>
<evidence type="ECO:0000256" key="7">
    <source>
        <dbReference type="ARBA" id="ARBA00022927"/>
    </source>
</evidence>
<dbReference type="GO" id="GO:0015031">
    <property type="term" value="P:protein transport"/>
    <property type="evidence" value="ECO:0007669"/>
    <property type="project" value="UniProtKB-UniRule"/>
</dbReference>
<dbReference type="PRINTS" id="PR01374">
    <property type="entry name" value="TONBPROTEIN"/>
</dbReference>
<proteinExistence type="inferred from homology"/>
<comment type="caution">
    <text evidence="13">The sequence shown here is derived from an EMBL/GenBank/DDBJ whole genome shotgun (WGS) entry which is preliminary data.</text>
</comment>
<sequence length="278" mass="29334">MRHPLEPVEARRDALWAVGAALALHLALATALLLGVRAPTPPVTLQSFQVVILPEAEAPPEVAQTEPAPPEPVAEPEPAPEEPVAEAEPAREELVAEAEPAPPQPIVAPEPPPEPALEPESAPVVNTTRAAPAPQRRKLAPPRKQVKLVAAPPKQPAPTPPSQSVATPPRAASASTTEAVAAPPRFTPPVGHAGYLDNPPPQYPVLARRRGLQGRVLLRVDVGRTGEVRSVRVKQGSGHAVLDRAARATVLGWRFRPATRNGAAVVAQVDVPIRFVLQ</sequence>
<dbReference type="Gene3D" id="3.30.1150.10">
    <property type="match status" value="1"/>
</dbReference>
<dbReference type="PANTHER" id="PTHR33446">
    <property type="entry name" value="PROTEIN TONB-RELATED"/>
    <property type="match status" value="1"/>
</dbReference>
<feature type="compositionally biased region" description="Pro residues" evidence="11">
    <location>
        <begin position="100"/>
        <end position="116"/>
    </location>
</feature>
<dbReference type="EMBL" id="LVJN01000015">
    <property type="protein sequence ID" value="OSM07101.1"/>
    <property type="molecule type" value="Genomic_DNA"/>
</dbReference>
<dbReference type="InterPro" id="IPR003538">
    <property type="entry name" value="TonB"/>
</dbReference>
<dbReference type="NCBIfam" id="TIGR01352">
    <property type="entry name" value="tonB_Cterm"/>
    <property type="match status" value="1"/>
</dbReference>
<evidence type="ECO:0000259" key="12">
    <source>
        <dbReference type="PROSITE" id="PS52015"/>
    </source>
</evidence>
<dbReference type="GO" id="GO:0030288">
    <property type="term" value="C:outer membrane-bounded periplasmic space"/>
    <property type="evidence" value="ECO:0007669"/>
    <property type="project" value="InterPro"/>
</dbReference>
<evidence type="ECO:0000313" key="14">
    <source>
        <dbReference type="Proteomes" id="UP000194003"/>
    </source>
</evidence>
<feature type="compositionally biased region" description="Low complexity" evidence="11">
    <location>
        <begin position="164"/>
        <end position="182"/>
    </location>
</feature>
<dbReference type="STRING" id="1434232.MAIT1_03989"/>
<comment type="subcellular location">
    <subcellularLocation>
        <location evidence="1 10">Cell inner membrane</location>
        <topology evidence="1 10">Single-pass membrane protein</topology>
        <orientation evidence="1 10">Periplasmic side</orientation>
    </subcellularLocation>
</comment>
<evidence type="ECO:0000256" key="1">
    <source>
        <dbReference type="ARBA" id="ARBA00004383"/>
    </source>
</evidence>
<dbReference type="AlphaFoldDB" id="A0A1Y2K8N0"/>
<dbReference type="SUPFAM" id="SSF74653">
    <property type="entry name" value="TolA/TonB C-terminal domain"/>
    <property type="match status" value="1"/>
</dbReference>
<dbReference type="GO" id="GO:0031992">
    <property type="term" value="F:energy transducer activity"/>
    <property type="evidence" value="ECO:0007669"/>
    <property type="project" value="InterPro"/>
</dbReference>
<dbReference type="PANTHER" id="PTHR33446:SF2">
    <property type="entry name" value="PROTEIN TONB"/>
    <property type="match status" value="1"/>
</dbReference>
<dbReference type="GO" id="GO:0055085">
    <property type="term" value="P:transmembrane transport"/>
    <property type="evidence" value="ECO:0007669"/>
    <property type="project" value="InterPro"/>
</dbReference>
<evidence type="ECO:0000256" key="6">
    <source>
        <dbReference type="ARBA" id="ARBA00022692"/>
    </source>
</evidence>
<evidence type="ECO:0000256" key="9">
    <source>
        <dbReference type="ARBA" id="ARBA00023136"/>
    </source>
</evidence>
<dbReference type="PROSITE" id="PS52015">
    <property type="entry name" value="TONB_CTD"/>
    <property type="match status" value="1"/>
</dbReference>
<keyword evidence="14" id="KW-1185">Reference proteome</keyword>
<dbReference type="Pfam" id="PF03544">
    <property type="entry name" value="TonB_C"/>
    <property type="match status" value="1"/>
</dbReference>
<name>A0A1Y2K8N0_9PROT</name>
<evidence type="ECO:0000256" key="11">
    <source>
        <dbReference type="SAM" id="MobiDB-lite"/>
    </source>
</evidence>
<evidence type="ECO:0000256" key="10">
    <source>
        <dbReference type="RuleBase" id="RU362123"/>
    </source>
</evidence>
<feature type="compositionally biased region" description="Basic residues" evidence="11">
    <location>
        <begin position="135"/>
        <end position="146"/>
    </location>
</feature>
<dbReference type="InterPro" id="IPR051045">
    <property type="entry name" value="TonB-dependent_transducer"/>
</dbReference>
<keyword evidence="6" id="KW-0812">Transmembrane</keyword>
<keyword evidence="4 10" id="KW-1003">Cell membrane</keyword>
<keyword evidence="7 10" id="KW-0653">Protein transport</keyword>
<dbReference type="GO" id="GO:0015891">
    <property type="term" value="P:siderophore transport"/>
    <property type="evidence" value="ECO:0007669"/>
    <property type="project" value="InterPro"/>
</dbReference>
<reference evidence="13 14" key="1">
    <citation type="journal article" date="2016" name="BMC Genomics">
        <title>Combined genomic and structural analyses of a cultured magnetotactic bacterium reveals its niche adaptation to a dynamic environment.</title>
        <authorList>
            <person name="Araujo A.C."/>
            <person name="Morillo V."/>
            <person name="Cypriano J."/>
            <person name="Teixeira L.C."/>
            <person name="Leao P."/>
            <person name="Lyra S."/>
            <person name="Almeida L.G."/>
            <person name="Bazylinski D.A."/>
            <person name="Vasconcellos A.T."/>
            <person name="Abreu F."/>
            <person name="Lins U."/>
        </authorList>
    </citation>
    <scope>NUCLEOTIDE SEQUENCE [LARGE SCALE GENOMIC DNA]</scope>
    <source>
        <strain evidence="13 14">IT-1</strain>
    </source>
</reference>
<keyword evidence="9" id="KW-0472">Membrane</keyword>
<evidence type="ECO:0000313" key="13">
    <source>
        <dbReference type="EMBL" id="OSM07101.1"/>
    </source>
</evidence>
<feature type="domain" description="TonB C-terminal" evidence="12">
    <location>
        <begin position="188"/>
        <end position="278"/>
    </location>
</feature>
<evidence type="ECO:0000256" key="5">
    <source>
        <dbReference type="ARBA" id="ARBA00022519"/>
    </source>
</evidence>
<keyword evidence="8" id="KW-1133">Transmembrane helix</keyword>
<comment type="function">
    <text evidence="10">Interacts with outer membrane receptor proteins that carry out high-affinity binding and energy dependent uptake into the periplasmic space of specific substrates. It could act to transduce energy from the cytoplasmic membrane to specific energy-requiring processes in the outer membrane, resulting in the release into the periplasm of ligands bound by these outer membrane proteins.</text>
</comment>
<dbReference type="Proteomes" id="UP000194003">
    <property type="component" value="Unassembled WGS sequence"/>
</dbReference>
<organism evidence="13 14">
    <name type="scientific">Magnetofaba australis IT-1</name>
    <dbReference type="NCBI Taxonomy" id="1434232"/>
    <lineage>
        <taxon>Bacteria</taxon>
        <taxon>Pseudomonadati</taxon>
        <taxon>Pseudomonadota</taxon>
        <taxon>Magnetococcia</taxon>
        <taxon>Magnetococcales</taxon>
        <taxon>Magnetococcaceae</taxon>
        <taxon>Magnetofaba</taxon>
    </lineage>
</organism>
<evidence type="ECO:0000256" key="8">
    <source>
        <dbReference type="ARBA" id="ARBA00022989"/>
    </source>
</evidence>
<keyword evidence="10" id="KW-0735">Signal-anchor</keyword>
<keyword evidence="5 10" id="KW-0997">Cell inner membrane</keyword>